<keyword evidence="2" id="KW-0732">Signal</keyword>
<dbReference type="OMA" id="WANSHAT"/>
<protein>
    <recommendedName>
        <fullName evidence="5">Phytocyanin domain-containing protein</fullName>
    </recommendedName>
</protein>
<dbReference type="AlphaFoldDB" id="A0A9P6YH41"/>
<evidence type="ECO:0000256" key="1">
    <source>
        <dbReference type="SAM" id="Phobius"/>
    </source>
</evidence>
<evidence type="ECO:0008006" key="5">
    <source>
        <dbReference type="Google" id="ProtNLM"/>
    </source>
</evidence>
<feature type="chain" id="PRO_5040446169" description="Phytocyanin domain-containing protein" evidence="2">
    <location>
        <begin position="17"/>
        <end position="172"/>
    </location>
</feature>
<keyword evidence="1" id="KW-1133">Transmembrane helix</keyword>
<keyword evidence="1" id="KW-0812">Transmembrane</keyword>
<evidence type="ECO:0000313" key="4">
    <source>
        <dbReference type="Proteomes" id="UP000717996"/>
    </source>
</evidence>
<sequence length="172" mass="19181">MKTVIVFGILASVSYALINDVDEDCIVMTPIGNTIVRAGEKMKIQWSNAHTDMFDAIYLVQSDGDQNPIVIATDLPTNQNRITVNLPKNLIPSNAYYMTLGKPPYHCHSGNLRVLAARKGVTTELNNERVNDQLRPKGYAKEEDDARQLIYNMALIIGLLGAVFIFVYNSSY</sequence>
<name>A0A9P6YH41_RHIOR</name>
<evidence type="ECO:0000256" key="2">
    <source>
        <dbReference type="SAM" id="SignalP"/>
    </source>
</evidence>
<reference evidence="3" key="1">
    <citation type="journal article" date="2020" name="Microb. Genom.">
        <title>Genetic diversity of clinical and environmental Mucorales isolates obtained from an investigation of mucormycosis cases among solid organ transplant recipients.</title>
        <authorList>
            <person name="Nguyen M.H."/>
            <person name="Kaul D."/>
            <person name="Muto C."/>
            <person name="Cheng S.J."/>
            <person name="Richter R.A."/>
            <person name="Bruno V.M."/>
            <person name="Liu G."/>
            <person name="Beyhan S."/>
            <person name="Sundermann A.J."/>
            <person name="Mounaud S."/>
            <person name="Pasculle A.W."/>
            <person name="Nierman W.C."/>
            <person name="Driscoll E."/>
            <person name="Cumbie R."/>
            <person name="Clancy C.J."/>
            <person name="Dupont C.L."/>
        </authorList>
    </citation>
    <scope>NUCLEOTIDE SEQUENCE</scope>
    <source>
        <strain evidence="3">GL16</strain>
    </source>
</reference>
<proteinExistence type="predicted"/>
<dbReference type="EMBL" id="JAANIT010000415">
    <property type="protein sequence ID" value="KAG1547954.1"/>
    <property type="molecule type" value="Genomic_DNA"/>
</dbReference>
<feature type="transmembrane region" description="Helical" evidence="1">
    <location>
        <begin position="149"/>
        <end position="168"/>
    </location>
</feature>
<dbReference type="OrthoDB" id="2206038at2759"/>
<dbReference type="Proteomes" id="UP000717996">
    <property type="component" value="Unassembled WGS sequence"/>
</dbReference>
<feature type="signal peptide" evidence="2">
    <location>
        <begin position="1"/>
        <end position="16"/>
    </location>
</feature>
<accession>A0A9P6YH41</accession>
<gene>
    <name evidence="3" type="ORF">G6F51_003948</name>
</gene>
<comment type="caution">
    <text evidence="3">The sequence shown here is derived from an EMBL/GenBank/DDBJ whole genome shotgun (WGS) entry which is preliminary data.</text>
</comment>
<organism evidence="3 4">
    <name type="scientific">Rhizopus oryzae</name>
    <name type="common">Mucormycosis agent</name>
    <name type="synonym">Rhizopus arrhizus var. delemar</name>
    <dbReference type="NCBI Taxonomy" id="64495"/>
    <lineage>
        <taxon>Eukaryota</taxon>
        <taxon>Fungi</taxon>
        <taxon>Fungi incertae sedis</taxon>
        <taxon>Mucoromycota</taxon>
        <taxon>Mucoromycotina</taxon>
        <taxon>Mucoromycetes</taxon>
        <taxon>Mucorales</taxon>
        <taxon>Mucorineae</taxon>
        <taxon>Rhizopodaceae</taxon>
        <taxon>Rhizopus</taxon>
    </lineage>
</organism>
<keyword evidence="1" id="KW-0472">Membrane</keyword>
<evidence type="ECO:0000313" key="3">
    <source>
        <dbReference type="EMBL" id="KAG1547954.1"/>
    </source>
</evidence>